<dbReference type="InterPro" id="IPR003331">
    <property type="entry name" value="UDP_GlcNAc_Epimerase_2_dom"/>
</dbReference>
<evidence type="ECO:0000256" key="2">
    <source>
        <dbReference type="ARBA" id="ARBA00038209"/>
    </source>
</evidence>
<dbReference type="NCBIfam" id="TIGR00236">
    <property type="entry name" value="wecB"/>
    <property type="match status" value="1"/>
</dbReference>
<evidence type="ECO:0000256" key="3">
    <source>
        <dbReference type="ARBA" id="ARBA00038858"/>
    </source>
</evidence>
<keyword evidence="7" id="KW-1185">Reference proteome</keyword>
<feature type="domain" description="UDP-N-acetylglucosamine 2-epimerase" evidence="5">
    <location>
        <begin position="24"/>
        <end position="367"/>
    </location>
</feature>
<dbReference type="EC" id="5.1.3.14" evidence="3"/>
<sequence length="386" mass="41046">MIPTVLTVFGTRPEAIKVAPLIRAIEASNALLSRTLVTAQHREMLDQVNDLFGIVPDTDLNIMAKGQTLNGIASRVIGELDTVLAEEAPDAVLVQGDTTTVMGASIAAFNRGIPVIHLEAGLRSGNLQSPFPEEANRKLTSQLSALHLAPTPGSRDNLLAEGISPDDVVVTGNTVIDALHLAVDMNVAPTDPIVGDYVAADRPKLLVTTHRRENLGSAMENIGDALAELAEDRPELLILLPAHRNPLVREAVLPRVEKFDNVLVTEPLSYGEFTTVMAASDVILTDSGGIQEEAPSLGKPVLVMRENTERPEAVDAGSVKLVGTDRDLIVAEVAGLFDDVLAYDSMAKAVNPYGDGRAADRSVAAIEELLGVGERIGEFAPSSLHY</sequence>
<evidence type="ECO:0000256" key="4">
    <source>
        <dbReference type="RuleBase" id="RU003513"/>
    </source>
</evidence>
<dbReference type="Pfam" id="PF02350">
    <property type="entry name" value="Epimerase_2"/>
    <property type="match status" value="1"/>
</dbReference>
<dbReference type="InterPro" id="IPR029767">
    <property type="entry name" value="WecB-like"/>
</dbReference>
<comment type="similarity">
    <text evidence="2 4">Belongs to the UDP-N-acetylglucosamine 2-epimerase family.</text>
</comment>
<dbReference type="PANTHER" id="PTHR43174:SF2">
    <property type="entry name" value="UDP-N-ACETYLGLUCOSAMINE 2-EPIMERASE"/>
    <property type="match status" value="1"/>
</dbReference>
<evidence type="ECO:0000256" key="1">
    <source>
        <dbReference type="ARBA" id="ARBA00023235"/>
    </source>
</evidence>
<dbReference type="CDD" id="cd03786">
    <property type="entry name" value="GTB_UDP-GlcNAc_2-Epimerase"/>
    <property type="match status" value="1"/>
</dbReference>
<dbReference type="EMBL" id="LT629739">
    <property type="protein sequence ID" value="SDS14419.1"/>
    <property type="molecule type" value="Genomic_DNA"/>
</dbReference>
<accession>A0A1H1PUL3</accession>
<proteinExistence type="inferred from homology"/>
<dbReference type="SUPFAM" id="SSF53756">
    <property type="entry name" value="UDP-Glycosyltransferase/glycogen phosphorylase"/>
    <property type="match status" value="1"/>
</dbReference>
<dbReference type="STRING" id="629680.SAMN04489751_1329"/>
<evidence type="ECO:0000313" key="6">
    <source>
        <dbReference type="EMBL" id="SDS14419.1"/>
    </source>
</evidence>
<reference evidence="6" key="1">
    <citation type="submission" date="2016-10" db="EMBL/GenBank/DDBJ databases">
        <authorList>
            <person name="Varghese N."/>
            <person name="Submissions S."/>
        </authorList>
    </citation>
    <scope>NUCLEOTIDE SEQUENCE [LARGE SCALE GENOMIC DNA]</scope>
    <source>
        <strain evidence="6">DSM 22082</strain>
    </source>
</reference>
<dbReference type="Gene3D" id="3.40.50.2000">
    <property type="entry name" value="Glycogen Phosphorylase B"/>
    <property type="match status" value="2"/>
</dbReference>
<evidence type="ECO:0000259" key="5">
    <source>
        <dbReference type="Pfam" id="PF02350"/>
    </source>
</evidence>
<dbReference type="PANTHER" id="PTHR43174">
    <property type="entry name" value="UDP-N-ACETYLGLUCOSAMINE 2-EPIMERASE"/>
    <property type="match status" value="1"/>
</dbReference>
<dbReference type="GO" id="GO:0008761">
    <property type="term" value="F:UDP-N-acetylglucosamine 2-epimerase activity"/>
    <property type="evidence" value="ECO:0007669"/>
    <property type="project" value="UniProtKB-EC"/>
</dbReference>
<keyword evidence="1 4" id="KW-0413">Isomerase</keyword>
<protein>
    <recommendedName>
        <fullName evidence="3">UDP-N-acetylglucosamine 2-epimerase (non-hydrolyzing)</fullName>
        <ecNumber evidence="3">5.1.3.14</ecNumber>
    </recommendedName>
</protein>
<dbReference type="AlphaFoldDB" id="A0A1H1PUL3"/>
<name>A0A1H1PUL3_BRESA</name>
<evidence type="ECO:0000313" key="7">
    <source>
        <dbReference type="Proteomes" id="UP000199700"/>
    </source>
</evidence>
<organism evidence="6 7">
    <name type="scientific">Brevibacterium sandarakinum</name>
    <dbReference type="NCBI Taxonomy" id="629680"/>
    <lineage>
        <taxon>Bacteria</taxon>
        <taxon>Bacillati</taxon>
        <taxon>Actinomycetota</taxon>
        <taxon>Actinomycetes</taxon>
        <taxon>Micrococcales</taxon>
        <taxon>Brevibacteriaceae</taxon>
        <taxon>Brevibacterium</taxon>
    </lineage>
</organism>
<gene>
    <name evidence="6" type="ORF">SAMN04489751_1329</name>
</gene>
<dbReference type="Proteomes" id="UP000199700">
    <property type="component" value="Chromosome"/>
</dbReference>